<protein>
    <submittedName>
        <fullName evidence="1">Uncharacterized protein</fullName>
    </submittedName>
</protein>
<accession>A0ACC2XEG4</accession>
<comment type="caution">
    <text evidence="1">The sequence shown here is derived from an EMBL/GenBank/DDBJ whole genome shotgun (WGS) entry which is preliminary data.</text>
</comment>
<reference evidence="1" key="1">
    <citation type="submission" date="2023-04" db="EMBL/GenBank/DDBJ databases">
        <title>Draft Genome sequencing of Naganishia species isolated from polar environments using Oxford Nanopore Technology.</title>
        <authorList>
            <person name="Leo P."/>
            <person name="Venkateswaran K."/>
        </authorList>
    </citation>
    <scope>NUCLEOTIDE SEQUENCE</scope>
    <source>
        <strain evidence="1">DBVPG 5303</strain>
    </source>
</reference>
<sequence length="536" mass="58608">MSQQASATPTLHEDQENATTDVPVPTTMAEKKQNSPDVKADLPVDDGRDHSLKKRPWRRYVTPWTEITSHSYPGSGTVEDPYLVDWLPADHENPMTWKPKYKWFVMMVAAVATLAVSMASSTLSAATGSIRQSFPNYHIDAYVMVTSGFVLGFVLGPLMWAPAGEVSGRRNLFIGTYIMFTIFNGAVIASQNIWTLIILRFLAGTAGSSPLTNSGGTVADLFSAKQRGLGMAIFAAAPFLGPAVGPIVRRSLHPSNQPLPEPSQLIFTALFQCGGFLGETGGWRWVAALIAIFSGVLTVLGFLFFPETYPVVLLRRRAALLSKVTGRTYIYKADKGKNIELKTLYKDALSRPWQLLFKEPIMLFAAFPIVFQQERGWSPGIGGLSFLGVLVGFMLALCYIIFVDNPRYARKLEAEGGWLAPEQRLPPAIIGAFLLPIGLFSFAWTASPARIHWIAPIICSVPFGAGMVLVFLSVFGYLVDSYLLYAASVLAANSVLRSLFGVAFPLFTTQMYHNLGVNWASTLVAFLSLACAPLPM</sequence>
<name>A0ACC2XEG4_9TREE</name>
<proteinExistence type="predicted"/>
<evidence type="ECO:0000313" key="2">
    <source>
        <dbReference type="Proteomes" id="UP001234202"/>
    </source>
</evidence>
<gene>
    <name evidence="1" type="ORF">QFC24_004258</name>
</gene>
<dbReference type="Proteomes" id="UP001234202">
    <property type="component" value="Unassembled WGS sequence"/>
</dbReference>
<dbReference type="EMBL" id="JASBWV010000015">
    <property type="protein sequence ID" value="KAJ9122031.1"/>
    <property type="molecule type" value="Genomic_DNA"/>
</dbReference>
<keyword evidence="2" id="KW-1185">Reference proteome</keyword>
<evidence type="ECO:0000313" key="1">
    <source>
        <dbReference type="EMBL" id="KAJ9122031.1"/>
    </source>
</evidence>
<organism evidence="1 2">
    <name type="scientific">Naganishia onofrii</name>
    <dbReference type="NCBI Taxonomy" id="1851511"/>
    <lineage>
        <taxon>Eukaryota</taxon>
        <taxon>Fungi</taxon>
        <taxon>Dikarya</taxon>
        <taxon>Basidiomycota</taxon>
        <taxon>Agaricomycotina</taxon>
        <taxon>Tremellomycetes</taxon>
        <taxon>Filobasidiales</taxon>
        <taxon>Filobasidiaceae</taxon>
        <taxon>Naganishia</taxon>
    </lineage>
</organism>